<gene>
    <name evidence="7" type="ORF">CR155_13700</name>
</gene>
<evidence type="ECO:0000259" key="6">
    <source>
        <dbReference type="PROSITE" id="PS51007"/>
    </source>
</evidence>
<dbReference type="InterPro" id="IPR051459">
    <property type="entry name" value="Cytochrome_c-type_DH"/>
</dbReference>
<sequence length="194" mass="20420">MSIITKKSIIATALALSCSGALAQQAGADAKIAASGEAAAHLQFGFGTDITDADLQRFVSPLPDGRGLPKGSGTVMQGEKVYMQQCLACHGAKLEGGLGDRLVGGRGSLVADGNGGPPVKTVESYWPYATTLFDYINRAMPFMMPNSMSHDEVYAVTAYILAQANIIPDDATLDQKTLPQVVMPNQKGFKPADR</sequence>
<reference evidence="7 8" key="1">
    <citation type="submission" date="2017-10" db="EMBL/GenBank/DDBJ databases">
        <title>Two draft genome sequences of Pusillimonas sp. strains isolated from a nitrate- and radionuclide-contaminated groundwater in Russia.</title>
        <authorList>
            <person name="Grouzdev D.S."/>
            <person name="Tourova T.P."/>
            <person name="Goeva M.A."/>
            <person name="Babich T.L."/>
            <person name="Sokolova D.S."/>
            <person name="Abdullin R."/>
            <person name="Poltaraus A.B."/>
            <person name="Toshchakov S.V."/>
            <person name="Nazina T.N."/>
        </authorList>
    </citation>
    <scope>NUCLEOTIDE SEQUENCE [LARGE SCALE GENOMIC DNA]</scope>
    <source>
        <strain evidence="7 8">JR1/69-2-13</strain>
    </source>
</reference>
<evidence type="ECO:0000313" key="7">
    <source>
        <dbReference type="EMBL" id="PLC53328.1"/>
    </source>
</evidence>
<dbReference type="PROSITE" id="PS51007">
    <property type="entry name" value="CYTC"/>
    <property type="match status" value="1"/>
</dbReference>
<dbReference type="Gene3D" id="1.10.760.10">
    <property type="entry name" value="Cytochrome c-like domain"/>
    <property type="match status" value="1"/>
</dbReference>
<evidence type="ECO:0000256" key="3">
    <source>
        <dbReference type="ARBA" id="ARBA00023004"/>
    </source>
</evidence>
<keyword evidence="3 4" id="KW-0408">Iron</keyword>
<dbReference type="GO" id="GO:0020037">
    <property type="term" value="F:heme binding"/>
    <property type="evidence" value="ECO:0007669"/>
    <property type="project" value="InterPro"/>
</dbReference>
<dbReference type="PROSITE" id="PS51257">
    <property type="entry name" value="PROKAR_LIPOPROTEIN"/>
    <property type="match status" value="1"/>
</dbReference>
<dbReference type="GO" id="GO:0046872">
    <property type="term" value="F:metal ion binding"/>
    <property type="evidence" value="ECO:0007669"/>
    <property type="project" value="UniProtKB-KW"/>
</dbReference>
<evidence type="ECO:0000256" key="2">
    <source>
        <dbReference type="ARBA" id="ARBA00022723"/>
    </source>
</evidence>
<organism evidence="7 8">
    <name type="scientific">Pollutimonas nitritireducens</name>
    <dbReference type="NCBI Taxonomy" id="2045209"/>
    <lineage>
        <taxon>Bacteria</taxon>
        <taxon>Pseudomonadati</taxon>
        <taxon>Pseudomonadota</taxon>
        <taxon>Betaproteobacteria</taxon>
        <taxon>Burkholderiales</taxon>
        <taxon>Alcaligenaceae</taxon>
        <taxon>Pollutimonas</taxon>
    </lineage>
</organism>
<dbReference type="SUPFAM" id="SSF46626">
    <property type="entry name" value="Cytochrome c"/>
    <property type="match status" value="1"/>
</dbReference>
<dbReference type="RefSeq" id="WP_102070599.1">
    <property type="nucleotide sequence ID" value="NZ_PDNV01000008.1"/>
</dbReference>
<proteinExistence type="predicted"/>
<keyword evidence="8" id="KW-1185">Reference proteome</keyword>
<dbReference type="Proteomes" id="UP000234328">
    <property type="component" value="Unassembled WGS sequence"/>
</dbReference>
<evidence type="ECO:0000256" key="5">
    <source>
        <dbReference type="SAM" id="SignalP"/>
    </source>
</evidence>
<name>A0A2N4UE89_9BURK</name>
<dbReference type="AlphaFoldDB" id="A0A2N4UE89"/>
<evidence type="ECO:0000256" key="1">
    <source>
        <dbReference type="ARBA" id="ARBA00022617"/>
    </source>
</evidence>
<feature type="chain" id="PRO_5014833733" evidence="5">
    <location>
        <begin position="24"/>
        <end position="194"/>
    </location>
</feature>
<feature type="signal peptide" evidence="5">
    <location>
        <begin position="1"/>
        <end position="23"/>
    </location>
</feature>
<feature type="domain" description="Cytochrome c" evidence="6">
    <location>
        <begin position="73"/>
        <end position="164"/>
    </location>
</feature>
<dbReference type="OrthoDB" id="9811281at2"/>
<dbReference type="EMBL" id="PDNV01000008">
    <property type="protein sequence ID" value="PLC53328.1"/>
    <property type="molecule type" value="Genomic_DNA"/>
</dbReference>
<dbReference type="Pfam" id="PF13442">
    <property type="entry name" value="Cytochrome_CBB3"/>
    <property type="match status" value="1"/>
</dbReference>
<keyword evidence="1 4" id="KW-0349">Heme</keyword>
<evidence type="ECO:0000256" key="4">
    <source>
        <dbReference type="PROSITE-ProRule" id="PRU00433"/>
    </source>
</evidence>
<comment type="caution">
    <text evidence="7">The sequence shown here is derived from an EMBL/GenBank/DDBJ whole genome shotgun (WGS) entry which is preliminary data.</text>
</comment>
<dbReference type="PANTHER" id="PTHR35008">
    <property type="entry name" value="BLL4482 PROTEIN-RELATED"/>
    <property type="match status" value="1"/>
</dbReference>
<keyword evidence="2 4" id="KW-0479">Metal-binding</keyword>
<dbReference type="GO" id="GO:0009055">
    <property type="term" value="F:electron transfer activity"/>
    <property type="evidence" value="ECO:0007669"/>
    <property type="project" value="InterPro"/>
</dbReference>
<dbReference type="PANTHER" id="PTHR35008:SF8">
    <property type="entry name" value="ALCOHOL DEHYDROGENASE CYTOCHROME C SUBUNIT"/>
    <property type="match status" value="1"/>
</dbReference>
<dbReference type="InterPro" id="IPR036909">
    <property type="entry name" value="Cyt_c-like_dom_sf"/>
</dbReference>
<protein>
    <submittedName>
        <fullName evidence="7">Cytochrome C</fullName>
    </submittedName>
</protein>
<evidence type="ECO:0000313" key="8">
    <source>
        <dbReference type="Proteomes" id="UP000234328"/>
    </source>
</evidence>
<keyword evidence="5" id="KW-0732">Signal</keyword>
<dbReference type="InterPro" id="IPR009056">
    <property type="entry name" value="Cyt_c-like_dom"/>
</dbReference>
<accession>A0A2N4UE89</accession>